<accession>D1PZT5</accession>
<sequence>MDNKAHRKISLRLLRKQYQNICIDTKRISQRLSRHFTTSCYRYCYK</sequence>
<keyword evidence="2" id="KW-1185">Reference proteome</keyword>
<organism evidence="1 2">
    <name type="scientific">Hallella bergensis DSM 17361</name>
    <dbReference type="NCBI Taxonomy" id="585502"/>
    <lineage>
        <taxon>Bacteria</taxon>
        <taxon>Pseudomonadati</taxon>
        <taxon>Bacteroidota</taxon>
        <taxon>Bacteroidia</taxon>
        <taxon>Bacteroidales</taxon>
        <taxon>Prevotellaceae</taxon>
        <taxon>Hallella</taxon>
    </lineage>
</organism>
<dbReference type="EMBL" id="ACKS01000091">
    <property type="protein sequence ID" value="EFA43117.1"/>
    <property type="molecule type" value="Genomic_DNA"/>
</dbReference>
<evidence type="ECO:0000313" key="1">
    <source>
        <dbReference type="EMBL" id="EFA43117.1"/>
    </source>
</evidence>
<evidence type="ECO:0000313" key="2">
    <source>
        <dbReference type="Proteomes" id="UP000003160"/>
    </source>
</evidence>
<dbReference type="Proteomes" id="UP000003160">
    <property type="component" value="Unassembled WGS sequence"/>
</dbReference>
<dbReference type="AlphaFoldDB" id="D1PZT5"/>
<gene>
    <name evidence="1" type="ORF">HMPREF0645_2470</name>
</gene>
<dbReference type="HOGENOM" id="CLU_3187236_0_0_10"/>
<comment type="caution">
    <text evidence="1">The sequence shown here is derived from an EMBL/GenBank/DDBJ whole genome shotgun (WGS) entry which is preliminary data.</text>
</comment>
<protein>
    <submittedName>
        <fullName evidence="1">Uncharacterized protein</fullName>
    </submittedName>
</protein>
<reference evidence="1 2" key="1">
    <citation type="submission" date="2009-10" db="EMBL/GenBank/DDBJ databases">
        <authorList>
            <person name="Qin X."/>
            <person name="Bachman B."/>
            <person name="Battles P."/>
            <person name="Bell A."/>
            <person name="Bess C."/>
            <person name="Bickham C."/>
            <person name="Chaboub L."/>
            <person name="Chen D."/>
            <person name="Coyle M."/>
            <person name="Deiros D.R."/>
            <person name="Dinh H."/>
            <person name="Forbes L."/>
            <person name="Fowler G."/>
            <person name="Francisco L."/>
            <person name="Fu Q."/>
            <person name="Gubbala S."/>
            <person name="Hale W."/>
            <person name="Han Y."/>
            <person name="Hemphill L."/>
            <person name="Highlander S.K."/>
            <person name="Hirani K."/>
            <person name="Hogues M."/>
            <person name="Jackson L."/>
            <person name="Jakkamsetti A."/>
            <person name="Javaid M."/>
            <person name="Jiang H."/>
            <person name="Korchina V."/>
            <person name="Kovar C."/>
            <person name="Lara F."/>
            <person name="Lee S."/>
            <person name="Mata R."/>
            <person name="Mathew T."/>
            <person name="Moen C."/>
            <person name="Morales K."/>
            <person name="Munidasa M."/>
            <person name="Nazareth L."/>
            <person name="Ngo R."/>
            <person name="Nguyen L."/>
            <person name="Okwuonu G."/>
            <person name="Ongeri F."/>
            <person name="Patil S."/>
            <person name="Petrosino J."/>
            <person name="Pham C."/>
            <person name="Pham P."/>
            <person name="Pu L.-L."/>
            <person name="Puazo M."/>
            <person name="Raj R."/>
            <person name="Reid J."/>
            <person name="Rouhana J."/>
            <person name="Saada N."/>
            <person name="Shang Y."/>
            <person name="Simmons D."/>
            <person name="Thornton R."/>
            <person name="Warren J."/>
            <person name="Weissenberger G."/>
            <person name="Zhang J."/>
            <person name="Zhang L."/>
            <person name="Zhou C."/>
            <person name="Zhu D."/>
            <person name="Muzny D."/>
            <person name="Worley K."/>
            <person name="Gibbs R."/>
        </authorList>
    </citation>
    <scope>NUCLEOTIDE SEQUENCE [LARGE SCALE GENOMIC DNA]</scope>
    <source>
        <strain evidence="1 2">DSM 17361</strain>
    </source>
</reference>
<name>D1PZT5_9BACT</name>
<proteinExistence type="predicted"/>